<organism evidence="1 2">
    <name type="scientific">Phytophthora kernoviae</name>
    <dbReference type="NCBI Taxonomy" id="325452"/>
    <lineage>
        <taxon>Eukaryota</taxon>
        <taxon>Sar</taxon>
        <taxon>Stramenopiles</taxon>
        <taxon>Oomycota</taxon>
        <taxon>Peronosporomycetes</taxon>
        <taxon>Peronosporales</taxon>
        <taxon>Peronosporaceae</taxon>
        <taxon>Phytophthora</taxon>
    </lineage>
</organism>
<gene>
    <name evidence="1" type="ORF">BBP00_00007403</name>
</gene>
<evidence type="ECO:0000313" key="2">
    <source>
        <dbReference type="Proteomes" id="UP000277300"/>
    </source>
</evidence>
<dbReference type="Proteomes" id="UP000277300">
    <property type="component" value="Unassembled WGS sequence"/>
</dbReference>
<proteinExistence type="predicted"/>
<name>A0A3F2RIH2_9STRA</name>
<comment type="caution">
    <text evidence="1">The sequence shown here is derived from an EMBL/GenBank/DDBJ whole genome shotgun (WGS) entry which is preliminary data.</text>
</comment>
<dbReference type="AlphaFoldDB" id="A0A3F2RIH2"/>
<dbReference type="OrthoDB" id="125741at2759"/>
<sequence>MAETVRNLLGNVTNVVKIEEALRTPSPAGAGFEGFVPNLNDAIYIDLASKLGRLYMDASTVLVSQDMTEMKEVPSTLEIRRDASGIPYVEFRTTIYAGLELREAAKTIWSVKGCHYNKYRKYMTDLGMKKETEMELRDQSMAMAVSTMSLARSYEEDDRSLVTFNSLSESVIQASYRLSPDAESLPFPYGSTCAFRQGYEPKLTVPLLAKNVHMVNKMNGKEGKIELSSKGAPINWNGENWEYYKALMVSCFEEKDLENIASGEKVLDDGADERTLY</sequence>
<reference evidence="1 2" key="1">
    <citation type="submission" date="2018-07" db="EMBL/GenBank/DDBJ databases">
        <title>Genome sequencing of oomycete isolates from Chile give support for New Zealand origin for Phytophthora kernoviae and make available the first Nothophytophthora sp. genome.</title>
        <authorList>
            <person name="Studholme D.J."/>
            <person name="Sanfuentes E."/>
            <person name="Panda P."/>
            <person name="Hill R."/>
            <person name="Sambles C."/>
            <person name="Grant M."/>
            <person name="Williams N.M."/>
            <person name="Mcdougal R.L."/>
        </authorList>
    </citation>
    <scope>NUCLEOTIDE SEQUENCE [LARGE SCALE GENOMIC DNA]</scope>
    <source>
        <strain evidence="1">Chile6</strain>
    </source>
</reference>
<accession>A0A3F2RIH2</accession>
<evidence type="ECO:0000313" key="1">
    <source>
        <dbReference type="EMBL" id="RLN57639.1"/>
    </source>
</evidence>
<dbReference type="EMBL" id="MBDO02000298">
    <property type="protein sequence ID" value="RLN57639.1"/>
    <property type="molecule type" value="Genomic_DNA"/>
</dbReference>
<protein>
    <submittedName>
        <fullName evidence="1">Uncharacterized protein</fullName>
    </submittedName>
</protein>